<evidence type="ECO:0000313" key="2">
    <source>
        <dbReference type="Proteomes" id="UP001234297"/>
    </source>
</evidence>
<sequence length="343" mass="35146">MDSSKSISPFIAFSFFLLFYSAAAFNITKILEKQSEFSTFNSFLSQTHIADEVNRRQTLTVLVVDNGAASALSGKPEEVMKKIMSVHVVLDYYDMEKLKKLTGNKSTLLTTLFQSTGMATNEQGFINVTAVESGGEIRLGSASPGAGLTASFIKSVEVQPFNISVLQISNVIVPPGIENGTNAPPPKAPSPAKSPSPSKAPSPAKSPSPSKAPSPAKSPSPSKAQSPAKSPSPSKSPSPAKSPSPSKAPSPAKSPSPSKGPSPAKSPSPSNGPSPAKSPSPSKAPSPARSPSPAPSSPTPSPDGPASDNSPSPSHDVASAWATHITLGTCVGIFMGMVCMVAL</sequence>
<reference evidence="1 2" key="1">
    <citation type="journal article" date="2022" name="Hortic Res">
        <title>A haplotype resolved chromosomal level avocado genome allows analysis of novel avocado genes.</title>
        <authorList>
            <person name="Nath O."/>
            <person name="Fletcher S.J."/>
            <person name="Hayward A."/>
            <person name="Shaw L.M."/>
            <person name="Masouleh A.K."/>
            <person name="Furtado A."/>
            <person name="Henry R.J."/>
            <person name="Mitter N."/>
        </authorList>
    </citation>
    <scope>NUCLEOTIDE SEQUENCE [LARGE SCALE GENOMIC DNA]</scope>
    <source>
        <strain evidence="2">cv. Hass</strain>
    </source>
</reference>
<organism evidence="1 2">
    <name type="scientific">Persea americana</name>
    <name type="common">Avocado</name>
    <dbReference type="NCBI Taxonomy" id="3435"/>
    <lineage>
        <taxon>Eukaryota</taxon>
        <taxon>Viridiplantae</taxon>
        <taxon>Streptophyta</taxon>
        <taxon>Embryophyta</taxon>
        <taxon>Tracheophyta</taxon>
        <taxon>Spermatophyta</taxon>
        <taxon>Magnoliopsida</taxon>
        <taxon>Magnoliidae</taxon>
        <taxon>Laurales</taxon>
        <taxon>Lauraceae</taxon>
        <taxon>Persea</taxon>
    </lineage>
</organism>
<gene>
    <name evidence="1" type="ORF">MRB53_008874</name>
</gene>
<dbReference type="EMBL" id="CM056811">
    <property type="protein sequence ID" value="KAJ8634607.1"/>
    <property type="molecule type" value="Genomic_DNA"/>
</dbReference>
<evidence type="ECO:0000313" key="1">
    <source>
        <dbReference type="EMBL" id="KAJ8634607.1"/>
    </source>
</evidence>
<proteinExistence type="predicted"/>
<accession>A0ACC2LND9</accession>
<dbReference type="Proteomes" id="UP001234297">
    <property type="component" value="Chromosome 3"/>
</dbReference>
<comment type="caution">
    <text evidence="1">The sequence shown here is derived from an EMBL/GenBank/DDBJ whole genome shotgun (WGS) entry which is preliminary data.</text>
</comment>
<keyword evidence="2" id="KW-1185">Reference proteome</keyword>
<protein>
    <submittedName>
        <fullName evidence="1">Uncharacterized protein</fullName>
    </submittedName>
</protein>
<name>A0ACC2LND9_PERAE</name>